<proteinExistence type="predicted"/>
<name>R0L7W1_ANAPL</name>
<dbReference type="AlphaFoldDB" id="R0L7W1"/>
<dbReference type="Proteomes" id="UP000296049">
    <property type="component" value="Unassembled WGS sequence"/>
</dbReference>
<organism evidence="2 3">
    <name type="scientific">Anas platyrhynchos</name>
    <name type="common">Mallard</name>
    <name type="synonym">Anas boschas</name>
    <dbReference type="NCBI Taxonomy" id="8839"/>
    <lineage>
        <taxon>Eukaryota</taxon>
        <taxon>Metazoa</taxon>
        <taxon>Chordata</taxon>
        <taxon>Craniata</taxon>
        <taxon>Vertebrata</taxon>
        <taxon>Euteleostomi</taxon>
        <taxon>Archelosauria</taxon>
        <taxon>Archosauria</taxon>
        <taxon>Dinosauria</taxon>
        <taxon>Saurischia</taxon>
        <taxon>Theropoda</taxon>
        <taxon>Coelurosauria</taxon>
        <taxon>Aves</taxon>
        <taxon>Neognathae</taxon>
        <taxon>Galloanserae</taxon>
        <taxon>Anseriformes</taxon>
        <taxon>Anatidae</taxon>
        <taxon>Anatinae</taxon>
        <taxon>Anas</taxon>
    </lineage>
</organism>
<evidence type="ECO:0000313" key="3">
    <source>
        <dbReference type="Proteomes" id="UP000296049"/>
    </source>
</evidence>
<reference evidence="3" key="1">
    <citation type="journal article" date="2013" name="Nat. Genet.">
        <title>The duck genome and transcriptome provide insight into an avian influenza virus reservoir species.</title>
        <authorList>
            <person name="Huang Y."/>
            <person name="Li Y."/>
            <person name="Burt D.W."/>
            <person name="Chen H."/>
            <person name="Zhang Y."/>
            <person name="Qian W."/>
            <person name="Kim H."/>
            <person name="Gan S."/>
            <person name="Zhao Y."/>
            <person name="Li J."/>
            <person name="Yi K."/>
            <person name="Feng H."/>
            <person name="Zhu P."/>
            <person name="Li B."/>
            <person name="Liu Q."/>
            <person name="Fairley S."/>
            <person name="Magor K.E."/>
            <person name="Du Z."/>
            <person name="Hu X."/>
            <person name="Goodman L."/>
            <person name="Tafer H."/>
            <person name="Vignal A."/>
            <person name="Lee T."/>
            <person name="Kim K.W."/>
            <person name="Sheng Z."/>
            <person name="An Y."/>
            <person name="Searle S."/>
            <person name="Herrero J."/>
            <person name="Groenen M.A."/>
            <person name="Crooijmans R.P."/>
            <person name="Faraut T."/>
            <person name="Cai Q."/>
            <person name="Webster R.G."/>
            <person name="Aldridge J.R."/>
            <person name="Warren W.C."/>
            <person name="Bartschat S."/>
            <person name="Kehr S."/>
            <person name="Marz M."/>
            <person name="Stadler P.F."/>
            <person name="Smith J."/>
            <person name="Kraus R.H."/>
            <person name="Zhao Y."/>
            <person name="Ren L."/>
            <person name="Fei J."/>
            <person name="Morisson M."/>
            <person name="Kaiser P."/>
            <person name="Griffin D.K."/>
            <person name="Rao M."/>
            <person name="Pitel F."/>
            <person name="Wang J."/>
            <person name="Li N."/>
        </authorList>
    </citation>
    <scope>NUCLEOTIDE SEQUENCE [LARGE SCALE GENOMIC DNA]</scope>
</reference>
<sequence length="411" mass="44934">MHGREVLLLLAGAAVESRQGNLHICSSGQGASRGDGGALGNAERCSWGEDARPAPSASRQEPRCAAGTPSPCLAAKRTRFLKARSAAPSAPLEPEGSTETSYSACPRHTQGFYEVMDVFWRAAAPAFLRLPFVVHGVENCQGEGWSSLERDEKMQCCFFSALMTKYKMDATAPVTKYKMDAKPQLNTSCVIQAFPGKRTLLLSASRQKKKAKQESWVGAEAESRGFMPSVIFQQTLELLQAGGQRGGLVCWQPLPLLLVLFYGSFYRGVSCAGFQDLEGRAQEEVPRLASSGPTSFARRFSARVTALMVNPLAIMGCDLRKHAFCAHKNGYFWLAGIRKGGEESLVRVGVLLVSLEGFMFLRSWRGVTSVQGGHEALLEQLKGRRKLKAVFTQSSDRLHLYQCKLGPMSQL</sequence>
<keyword evidence="3" id="KW-1185">Reference proteome</keyword>
<accession>R0L7W1</accession>
<protein>
    <submittedName>
        <fullName evidence="2">Uncharacterized protein</fullName>
    </submittedName>
</protein>
<evidence type="ECO:0000313" key="2">
    <source>
        <dbReference type="EMBL" id="EOB01709.1"/>
    </source>
</evidence>
<evidence type="ECO:0000256" key="1">
    <source>
        <dbReference type="SAM" id="MobiDB-lite"/>
    </source>
</evidence>
<feature type="region of interest" description="Disordered" evidence="1">
    <location>
        <begin position="44"/>
        <end position="70"/>
    </location>
</feature>
<dbReference type="EMBL" id="KB743057">
    <property type="protein sequence ID" value="EOB01709.1"/>
    <property type="molecule type" value="Genomic_DNA"/>
</dbReference>
<gene>
    <name evidence="2" type="ORF">Anapl_11559</name>
</gene>